<dbReference type="InterPro" id="IPR036188">
    <property type="entry name" value="FAD/NAD-bd_sf"/>
</dbReference>
<accession>A0A109K4G6</accession>
<keyword evidence="3" id="KW-1185">Reference proteome</keyword>
<reference evidence="2 3" key="1">
    <citation type="submission" date="2015-11" db="EMBL/GenBank/DDBJ databases">
        <title>Draft Genome Sequence of the Strain BR 10303 (Bradyrhizobium sp.) isolated from nodules of Centrolobium paraense.</title>
        <authorList>
            <person name="Zelli J.E."/>
            <person name="Simoes-Araujo J.L."/>
            <person name="Barauna A.C."/>
            <person name="Silva K."/>
        </authorList>
    </citation>
    <scope>NUCLEOTIDE SEQUENCE [LARGE SCALE GENOMIC DNA]</scope>
    <source>
        <strain evidence="2 3">BR 10303</strain>
    </source>
</reference>
<dbReference type="AlphaFoldDB" id="A0A109K4G6"/>
<dbReference type="Proteomes" id="UP000057737">
    <property type="component" value="Unassembled WGS sequence"/>
</dbReference>
<feature type="region of interest" description="Disordered" evidence="1">
    <location>
        <begin position="58"/>
        <end position="77"/>
    </location>
</feature>
<comment type="caution">
    <text evidence="2">The sequence shown here is derived from an EMBL/GenBank/DDBJ whole genome shotgun (WGS) entry which is preliminary data.</text>
</comment>
<name>A0A109K4G6_9BRAD</name>
<gene>
    <name evidence="2" type="ORF">AS156_28890</name>
</gene>
<protein>
    <submittedName>
        <fullName evidence="2">Uncharacterized protein</fullName>
    </submittedName>
</protein>
<dbReference type="Gene3D" id="3.50.50.60">
    <property type="entry name" value="FAD/NAD(P)-binding domain"/>
    <property type="match status" value="1"/>
</dbReference>
<sequence>MASEHEPLFEGWHPDIVDLVKSVDTLNKWGLFVRPSLATWSKGRVILLGDAFVRQRSMSRWAKSRSRAASDCDSTEA</sequence>
<proteinExistence type="predicted"/>
<evidence type="ECO:0000256" key="1">
    <source>
        <dbReference type="SAM" id="MobiDB-lite"/>
    </source>
</evidence>
<dbReference type="RefSeq" id="WP_066500359.1">
    <property type="nucleotide sequence ID" value="NZ_LNCU01000019.1"/>
</dbReference>
<organism evidence="2 3">
    <name type="scientific">Bradyrhizobium macuxiense</name>
    <dbReference type="NCBI Taxonomy" id="1755647"/>
    <lineage>
        <taxon>Bacteria</taxon>
        <taxon>Pseudomonadati</taxon>
        <taxon>Pseudomonadota</taxon>
        <taxon>Alphaproteobacteria</taxon>
        <taxon>Hyphomicrobiales</taxon>
        <taxon>Nitrobacteraceae</taxon>
        <taxon>Bradyrhizobium</taxon>
    </lineage>
</organism>
<evidence type="ECO:0000313" key="2">
    <source>
        <dbReference type="EMBL" id="KWV60413.1"/>
    </source>
</evidence>
<evidence type="ECO:0000313" key="3">
    <source>
        <dbReference type="Proteomes" id="UP000057737"/>
    </source>
</evidence>
<dbReference type="EMBL" id="LNCU01000019">
    <property type="protein sequence ID" value="KWV60413.1"/>
    <property type="molecule type" value="Genomic_DNA"/>
</dbReference>